<proteinExistence type="predicted"/>
<dbReference type="Proteomes" id="UP000464378">
    <property type="component" value="Chromosome"/>
</dbReference>
<dbReference type="AlphaFoldDB" id="A0A6C2YLV8"/>
<dbReference type="Gene3D" id="3.80.10.10">
    <property type="entry name" value="Ribonuclease Inhibitor"/>
    <property type="match status" value="1"/>
</dbReference>
<dbReference type="InParanoid" id="A0A6C2YLV8"/>
<organism evidence="1">
    <name type="scientific">Tuwongella immobilis</name>
    <dbReference type="NCBI Taxonomy" id="692036"/>
    <lineage>
        <taxon>Bacteria</taxon>
        <taxon>Pseudomonadati</taxon>
        <taxon>Planctomycetota</taxon>
        <taxon>Planctomycetia</taxon>
        <taxon>Gemmatales</taxon>
        <taxon>Gemmataceae</taxon>
        <taxon>Tuwongella</taxon>
    </lineage>
</organism>
<reference evidence="1" key="1">
    <citation type="submission" date="2019-04" db="EMBL/GenBank/DDBJ databases">
        <authorList>
            <consortium name="Science for Life Laboratories"/>
        </authorList>
    </citation>
    <scope>NUCLEOTIDE SEQUENCE</scope>
    <source>
        <strain evidence="1">MBLW1</strain>
    </source>
</reference>
<protein>
    <submittedName>
        <fullName evidence="1">Repeat-companion domain protein</fullName>
    </submittedName>
</protein>
<dbReference type="EMBL" id="LR593887">
    <property type="protein sequence ID" value="VTS01127.1"/>
    <property type="molecule type" value="Genomic_DNA"/>
</dbReference>
<evidence type="ECO:0000313" key="2">
    <source>
        <dbReference type="Proteomes" id="UP000464378"/>
    </source>
</evidence>
<keyword evidence="2" id="KW-1185">Reference proteome</keyword>
<dbReference type="NCBIfam" id="TIGR02996">
    <property type="entry name" value="rpt_mate_G_obs"/>
    <property type="match status" value="1"/>
</dbReference>
<gene>
    <name evidence="1" type="ORF">GMBLW1_16130</name>
</gene>
<sequence length="410" mass="47028">MDWMGHPLVRAIVENLDDDAPRLVFADWLDEHDHASWAELIRVQCRIAGLDEAAVEVPVLRSREQQLLRGAHRPWEATMPRLDGLAWNSRHRQSTGFERGFPEWATWGSLRNWQAQLSRFWEETTINRLAIQLEPSRSVAEVFRLITGSDPRINRLRELDFRLTSGRMEHWVLDAMSEFGVLNQLEGLSITADGVNWDGLSRYLQSHSGVGLVGLSLKLREIAPSLLRVLGDPKRPEPWLLLRLDGRTDSPWELATLLHSPSVEGIHTLELSQEHVHPMILAALIESPRLARLEQLRVASDYWDLPSLRRLVASGMVRMVRHLQLRFHERSSEAVAALAQVTGQTRWLSLRLELGPMGDQAWRMIEESPAFANLRSLQIRTESPEPEREATLRNRFGNRLRWSVVQSRSA</sequence>
<evidence type="ECO:0000313" key="1">
    <source>
        <dbReference type="EMBL" id="VIP02347.1"/>
    </source>
</evidence>
<dbReference type="InterPro" id="IPR014338">
    <property type="entry name" value="CHP02996_rpt-companion-dom"/>
</dbReference>
<dbReference type="EMBL" id="LR586016">
    <property type="protein sequence ID" value="VIP02347.1"/>
    <property type="molecule type" value="Genomic_DNA"/>
</dbReference>
<name>A0A6C2YLV8_9BACT</name>
<dbReference type="InterPro" id="IPR032675">
    <property type="entry name" value="LRR_dom_sf"/>
</dbReference>
<accession>A0A6C2YLV8</accession>
<dbReference type="KEGG" id="tim:GMBLW1_16130"/>
<dbReference type="RefSeq" id="WP_162657530.1">
    <property type="nucleotide sequence ID" value="NZ_LR593887.1"/>
</dbReference>